<dbReference type="PANTHER" id="PTHR31048">
    <property type="entry name" value="OS03G0233200 PROTEIN"/>
    <property type="match status" value="1"/>
</dbReference>
<feature type="chain" id="PRO_5040311545" evidence="1">
    <location>
        <begin position="25"/>
        <end position="428"/>
    </location>
</feature>
<keyword evidence="1" id="KW-0732">Signal</keyword>
<dbReference type="PRINTS" id="PR00347">
    <property type="entry name" value="THAUMATIN"/>
</dbReference>
<reference evidence="2" key="1">
    <citation type="submission" date="2016-06" db="EMBL/GenBank/DDBJ databases">
        <title>Draft Genome sequence of the fungus Inonotus baumii.</title>
        <authorList>
            <person name="Zhu H."/>
            <person name="Lin W."/>
        </authorList>
    </citation>
    <scope>NUCLEOTIDE SEQUENCE</scope>
    <source>
        <strain evidence="2">821</strain>
    </source>
</reference>
<comment type="caution">
    <text evidence="2">The sequence shown here is derived from an EMBL/GenBank/DDBJ whole genome shotgun (WGS) entry which is preliminary data.</text>
</comment>
<dbReference type="Pfam" id="PF00314">
    <property type="entry name" value="Thaumatin"/>
    <property type="match status" value="1"/>
</dbReference>
<dbReference type="AlphaFoldDB" id="A0A9Q5I283"/>
<name>A0A9Q5I283_SANBA</name>
<dbReference type="InterPro" id="IPR001938">
    <property type="entry name" value="Thaumatin"/>
</dbReference>
<organism evidence="2 3">
    <name type="scientific">Sanghuangporus baumii</name>
    <name type="common">Phellinus baumii</name>
    <dbReference type="NCBI Taxonomy" id="108892"/>
    <lineage>
        <taxon>Eukaryota</taxon>
        <taxon>Fungi</taxon>
        <taxon>Dikarya</taxon>
        <taxon>Basidiomycota</taxon>
        <taxon>Agaricomycotina</taxon>
        <taxon>Agaricomycetes</taxon>
        <taxon>Hymenochaetales</taxon>
        <taxon>Hymenochaetaceae</taxon>
        <taxon>Sanghuangporus</taxon>
    </lineage>
</organism>
<evidence type="ECO:0000256" key="1">
    <source>
        <dbReference type="SAM" id="SignalP"/>
    </source>
</evidence>
<dbReference type="SMART" id="SM00205">
    <property type="entry name" value="THN"/>
    <property type="match status" value="1"/>
</dbReference>
<proteinExistence type="predicted"/>
<evidence type="ECO:0000313" key="2">
    <source>
        <dbReference type="EMBL" id="OCB90125.1"/>
    </source>
</evidence>
<dbReference type="Gene3D" id="2.60.110.10">
    <property type="entry name" value="Thaumatin"/>
    <property type="match status" value="1"/>
</dbReference>
<dbReference type="PROSITE" id="PS51367">
    <property type="entry name" value="THAUMATIN_2"/>
    <property type="match status" value="1"/>
</dbReference>
<dbReference type="InterPro" id="IPR037176">
    <property type="entry name" value="Osmotin/thaumatin-like_sf"/>
</dbReference>
<sequence>MARNMGVSLVLVLHVVGLPIYVGAQTFTVANNCPFTIWPGMYTDLAISSDAPDYPTGWQADPYTSVSFSVPDGWKAGRIWGRRDCDFTVNPGPNSCLTGGCNGGLLCDATTGTGVPPVTVAEWTLQGDQNLDYYDVSLVDGADLPIRIDNNVGCPVADCPIDLSPTCPDPLKGPFDSTGYSVGCKSACFANLDGNQANSPNCCSGQFNTPATCPASGVAYYWYFKGNCPNAYAYAYDESSNTALWTCDSVRNADYTMTFCPSTTATAVAYGNSSVSLSATAFDGAGSSSVSSSSIQSISGWTISPAFGLSKPGPFIAFFSVLPCGQVIEYFLVLSRELEFTSPSIPSHPASSSRSSLLCSNAPNGQVARHELNSIHTVTSTARIHAHFDSITRHERKRVLDAYDILPQPLPEHSPVCSTENFTSALVS</sequence>
<dbReference type="OrthoDB" id="430315at2759"/>
<gene>
    <name evidence="2" type="ORF">A7U60_g2684</name>
</gene>
<feature type="signal peptide" evidence="1">
    <location>
        <begin position="1"/>
        <end position="24"/>
    </location>
</feature>
<accession>A0A9Q5I283</accession>
<evidence type="ECO:0000313" key="3">
    <source>
        <dbReference type="Proteomes" id="UP000757232"/>
    </source>
</evidence>
<dbReference type="Proteomes" id="UP000757232">
    <property type="component" value="Unassembled WGS sequence"/>
</dbReference>
<dbReference type="EMBL" id="LNZH02000141">
    <property type="protein sequence ID" value="OCB90125.1"/>
    <property type="molecule type" value="Genomic_DNA"/>
</dbReference>
<protein>
    <submittedName>
        <fullName evidence="2">Osmotin, thaumatin-like protein</fullName>
    </submittedName>
</protein>
<keyword evidence="3" id="KW-1185">Reference proteome</keyword>
<dbReference type="SUPFAM" id="SSF49870">
    <property type="entry name" value="Osmotin, thaumatin-like protein"/>
    <property type="match status" value="1"/>
</dbReference>